<protein>
    <recommendedName>
        <fullName evidence="5">Tyr recombinase domain-containing protein</fullName>
    </recommendedName>
</protein>
<dbReference type="InterPro" id="IPR013762">
    <property type="entry name" value="Integrase-like_cat_sf"/>
</dbReference>
<dbReference type="OrthoDB" id="5143598at2"/>
<proteinExistence type="predicted"/>
<keyword evidence="1" id="KW-0233">DNA recombination</keyword>
<dbReference type="InterPro" id="IPR011010">
    <property type="entry name" value="DNA_brk_join_enz"/>
</dbReference>
<evidence type="ECO:0008006" key="5">
    <source>
        <dbReference type="Google" id="ProtNLM"/>
    </source>
</evidence>
<dbReference type="Gene3D" id="1.10.443.10">
    <property type="entry name" value="Intergrase catalytic core"/>
    <property type="match status" value="1"/>
</dbReference>
<name>A0A239BSS4_9ACTN</name>
<dbReference type="GO" id="GO:0015074">
    <property type="term" value="P:DNA integration"/>
    <property type="evidence" value="ECO:0007669"/>
    <property type="project" value="InterPro"/>
</dbReference>
<sequence>MTAPALHQLRAALERALADPAIATSRSREERLRKAAAVLERAAADVPPQALGGLEELFADAVLGHPGRPDTVLGRIAAGLYRTRAGQVGRQLTPASQRDIMDGIADLNRAAGRPAFGWQARGMRPWSKHTKEPLDFTGHIVLRRALSTPVEPRREPYRLRLLAALEVLWATAVPREGLVAADVTDLSAQESRIRLTVNLPGRTAATRQDFALPRSARTALRLWLPVRREVVARHLDAGPDHPANQALFVTLRHTVAEPASGAARMVPPGIRITGNGLETDYSKWARGLNGDHAGQKGWPVPTDLYTISRGGAVRREAQGRSQGRGPSRHGGSAGAGPRPVAVEDVLPEQ</sequence>
<organism evidence="3 4">
    <name type="scientific">Actinacidiphila glaucinigra</name>
    <dbReference type="NCBI Taxonomy" id="235986"/>
    <lineage>
        <taxon>Bacteria</taxon>
        <taxon>Bacillati</taxon>
        <taxon>Actinomycetota</taxon>
        <taxon>Actinomycetes</taxon>
        <taxon>Kitasatosporales</taxon>
        <taxon>Streptomycetaceae</taxon>
        <taxon>Actinacidiphila</taxon>
    </lineage>
</organism>
<feature type="region of interest" description="Disordered" evidence="2">
    <location>
        <begin position="314"/>
        <end position="349"/>
    </location>
</feature>
<accession>A0A239BSS4</accession>
<evidence type="ECO:0000256" key="2">
    <source>
        <dbReference type="SAM" id="MobiDB-lite"/>
    </source>
</evidence>
<keyword evidence="4" id="KW-1185">Reference proteome</keyword>
<dbReference type="GO" id="GO:0006310">
    <property type="term" value="P:DNA recombination"/>
    <property type="evidence" value="ECO:0007669"/>
    <property type="project" value="UniProtKB-KW"/>
</dbReference>
<dbReference type="SUPFAM" id="SSF56349">
    <property type="entry name" value="DNA breaking-rejoining enzymes"/>
    <property type="match status" value="1"/>
</dbReference>
<dbReference type="RefSeq" id="WP_089222864.1">
    <property type="nucleotide sequence ID" value="NZ_FZOF01000003.1"/>
</dbReference>
<dbReference type="AlphaFoldDB" id="A0A239BSS4"/>
<dbReference type="EMBL" id="FZOF01000003">
    <property type="protein sequence ID" value="SNS10956.1"/>
    <property type="molecule type" value="Genomic_DNA"/>
</dbReference>
<reference evidence="3 4" key="1">
    <citation type="submission" date="2017-06" db="EMBL/GenBank/DDBJ databases">
        <authorList>
            <person name="Kim H.J."/>
            <person name="Triplett B.A."/>
        </authorList>
    </citation>
    <scope>NUCLEOTIDE SEQUENCE [LARGE SCALE GENOMIC DNA]</scope>
    <source>
        <strain evidence="3 4">CGMCC 4.1858</strain>
    </source>
</reference>
<evidence type="ECO:0000313" key="3">
    <source>
        <dbReference type="EMBL" id="SNS10956.1"/>
    </source>
</evidence>
<dbReference type="GO" id="GO:0003677">
    <property type="term" value="F:DNA binding"/>
    <property type="evidence" value="ECO:0007669"/>
    <property type="project" value="InterPro"/>
</dbReference>
<evidence type="ECO:0000313" key="4">
    <source>
        <dbReference type="Proteomes" id="UP000198280"/>
    </source>
</evidence>
<gene>
    <name evidence="3" type="ORF">SAMN05216252_103172</name>
</gene>
<dbReference type="Proteomes" id="UP000198280">
    <property type="component" value="Unassembled WGS sequence"/>
</dbReference>
<evidence type="ECO:0000256" key="1">
    <source>
        <dbReference type="ARBA" id="ARBA00023172"/>
    </source>
</evidence>